<organism evidence="1 2">
    <name type="scientific">Pluteus cervinus</name>
    <dbReference type="NCBI Taxonomy" id="181527"/>
    <lineage>
        <taxon>Eukaryota</taxon>
        <taxon>Fungi</taxon>
        <taxon>Dikarya</taxon>
        <taxon>Basidiomycota</taxon>
        <taxon>Agaricomycotina</taxon>
        <taxon>Agaricomycetes</taxon>
        <taxon>Agaricomycetidae</taxon>
        <taxon>Agaricales</taxon>
        <taxon>Pluteineae</taxon>
        <taxon>Pluteaceae</taxon>
        <taxon>Pluteus</taxon>
    </lineage>
</organism>
<gene>
    <name evidence="1" type="ORF">BDN72DRAFT_851200</name>
</gene>
<proteinExistence type="predicted"/>
<evidence type="ECO:0000313" key="2">
    <source>
        <dbReference type="Proteomes" id="UP000308600"/>
    </source>
</evidence>
<evidence type="ECO:0000313" key="1">
    <source>
        <dbReference type="EMBL" id="TFK59579.1"/>
    </source>
</evidence>
<reference evidence="1 2" key="1">
    <citation type="journal article" date="2019" name="Nat. Ecol. Evol.">
        <title>Megaphylogeny resolves global patterns of mushroom evolution.</title>
        <authorList>
            <person name="Varga T."/>
            <person name="Krizsan K."/>
            <person name="Foldi C."/>
            <person name="Dima B."/>
            <person name="Sanchez-Garcia M."/>
            <person name="Sanchez-Ramirez S."/>
            <person name="Szollosi G.J."/>
            <person name="Szarkandi J.G."/>
            <person name="Papp V."/>
            <person name="Albert L."/>
            <person name="Andreopoulos W."/>
            <person name="Angelini C."/>
            <person name="Antonin V."/>
            <person name="Barry K.W."/>
            <person name="Bougher N.L."/>
            <person name="Buchanan P."/>
            <person name="Buyck B."/>
            <person name="Bense V."/>
            <person name="Catcheside P."/>
            <person name="Chovatia M."/>
            <person name="Cooper J."/>
            <person name="Damon W."/>
            <person name="Desjardin D."/>
            <person name="Finy P."/>
            <person name="Geml J."/>
            <person name="Haridas S."/>
            <person name="Hughes K."/>
            <person name="Justo A."/>
            <person name="Karasinski D."/>
            <person name="Kautmanova I."/>
            <person name="Kiss B."/>
            <person name="Kocsube S."/>
            <person name="Kotiranta H."/>
            <person name="LaButti K.M."/>
            <person name="Lechner B.E."/>
            <person name="Liimatainen K."/>
            <person name="Lipzen A."/>
            <person name="Lukacs Z."/>
            <person name="Mihaltcheva S."/>
            <person name="Morgado L.N."/>
            <person name="Niskanen T."/>
            <person name="Noordeloos M.E."/>
            <person name="Ohm R.A."/>
            <person name="Ortiz-Santana B."/>
            <person name="Ovrebo C."/>
            <person name="Racz N."/>
            <person name="Riley R."/>
            <person name="Savchenko A."/>
            <person name="Shiryaev A."/>
            <person name="Soop K."/>
            <person name="Spirin V."/>
            <person name="Szebenyi C."/>
            <person name="Tomsovsky M."/>
            <person name="Tulloss R.E."/>
            <person name="Uehling J."/>
            <person name="Grigoriev I.V."/>
            <person name="Vagvolgyi C."/>
            <person name="Papp T."/>
            <person name="Martin F.M."/>
            <person name="Miettinen O."/>
            <person name="Hibbett D.S."/>
            <person name="Nagy L.G."/>
        </authorList>
    </citation>
    <scope>NUCLEOTIDE SEQUENCE [LARGE SCALE GENOMIC DNA]</scope>
    <source>
        <strain evidence="1 2">NL-1719</strain>
    </source>
</reference>
<sequence length="295" mass="33823">MDGLQLSDETQAATKLLVDYVSTIQSGSRDSIERPDPHFPPEIEHKIFVIAFYDDLDMEHTGDLLSVSKRVYEWLTPLVYEIVIIYPSHNWPLMGLPSQNLLRHGKNVRHLLLNSGEEKYLARCPNLVNLCLVDWDDTLGLIPVLTSLKLKELAINLDMLPQTPDLLLCFANITHLDCAYGGWEHFVGPSGWFSHFINLTHLMVLGDRGTEQEEDSLVQQVLQQLVKVEVFILCSYHSSDEEVEEVEVKTVYGDPRVVHLVLRFPSHWKTAAQGGLSHWMFAEEIVERQRNRQRV</sequence>
<dbReference type="EMBL" id="ML208939">
    <property type="protein sequence ID" value="TFK59579.1"/>
    <property type="molecule type" value="Genomic_DNA"/>
</dbReference>
<name>A0ACD3A2H3_9AGAR</name>
<accession>A0ACD3A2H3</accession>
<keyword evidence="2" id="KW-1185">Reference proteome</keyword>
<protein>
    <submittedName>
        <fullName evidence="1">Uncharacterized protein</fullName>
    </submittedName>
</protein>
<dbReference type="Proteomes" id="UP000308600">
    <property type="component" value="Unassembled WGS sequence"/>
</dbReference>